<keyword evidence="1" id="KW-0812">Transmembrane</keyword>
<name>A0A517LTU2_9BACT</name>
<keyword evidence="1" id="KW-1133">Transmembrane helix</keyword>
<dbReference type="KEGG" id="ruv:EC9_02120"/>
<protein>
    <recommendedName>
        <fullName evidence="4">RedB protein</fullName>
    </recommendedName>
</protein>
<gene>
    <name evidence="2" type="ORF">EC9_02120</name>
</gene>
<evidence type="ECO:0000256" key="1">
    <source>
        <dbReference type="SAM" id="Phobius"/>
    </source>
</evidence>
<reference evidence="2 3" key="1">
    <citation type="submission" date="2019-02" db="EMBL/GenBank/DDBJ databases">
        <title>Deep-cultivation of Planctomycetes and their phenomic and genomic characterization uncovers novel biology.</title>
        <authorList>
            <person name="Wiegand S."/>
            <person name="Jogler M."/>
            <person name="Boedeker C."/>
            <person name="Pinto D."/>
            <person name="Vollmers J."/>
            <person name="Rivas-Marin E."/>
            <person name="Kohn T."/>
            <person name="Peeters S.H."/>
            <person name="Heuer A."/>
            <person name="Rast P."/>
            <person name="Oberbeckmann S."/>
            <person name="Bunk B."/>
            <person name="Jeske O."/>
            <person name="Meyerdierks A."/>
            <person name="Storesund J.E."/>
            <person name="Kallscheuer N."/>
            <person name="Luecker S."/>
            <person name="Lage O.M."/>
            <person name="Pohl T."/>
            <person name="Merkel B.J."/>
            <person name="Hornburger P."/>
            <person name="Mueller R.-W."/>
            <person name="Bruemmer F."/>
            <person name="Labrenz M."/>
            <person name="Spormann A.M."/>
            <person name="Op den Camp H."/>
            <person name="Overmann J."/>
            <person name="Amann R."/>
            <person name="Jetten M.S.M."/>
            <person name="Mascher T."/>
            <person name="Medema M.H."/>
            <person name="Devos D.P."/>
            <person name="Kaster A.-K."/>
            <person name="Ovreas L."/>
            <person name="Rohde M."/>
            <person name="Galperin M.Y."/>
            <person name="Jogler C."/>
        </authorList>
    </citation>
    <scope>NUCLEOTIDE SEQUENCE [LARGE SCALE GENOMIC DNA]</scope>
    <source>
        <strain evidence="2 3">EC9</strain>
    </source>
</reference>
<keyword evidence="1" id="KW-0472">Membrane</keyword>
<dbReference type="RefSeq" id="WP_145341609.1">
    <property type="nucleotide sequence ID" value="NZ_CP036261.1"/>
</dbReference>
<evidence type="ECO:0000313" key="2">
    <source>
        <dbReference type="EMBL" id="QDS86054.1"/>
    </source>
</evidence>
<dbReference type="Gene3D" id="3.40.30.10">
    <property type="entry name" value="Glutaredoxin"/>
    <property type="match status" value="1"/>
</dbReference>
<dbReference type="AlphaFoldDB" id="A0A517LTU2"/>
<sequence length="247" mass="26657">MLKTTVDGPLAADRSVLCLSPQTRRTWFLVTIGWLVAVAGCFAWITDYGLRTNPSNLSQDVANWPSQSSLPLADQSPTLVLFLHPKCSCSEATVGELQKILSAVATQSSPLPNTLIVASMPTNEPSDWRDSRLNQRAQTLPNSTLVPDHQGIECARFGVNTSGTVMLFDPAGKQLFSGGVTTARGQAGESRAGGWLRTLLTQHDATHHPHPDRDMCVVQPAFGCKLLSPPASLRLTSSTLPTRESNR</sequence>
<dbReference type="OrthoDB" id="1495450at2"/>
<organism evidence="2 3">
    <name type="scientific">Rosistilla ulvae</name>
    <dbReference type="NCBI Taxonomy" id="1930277"/>
    <lineage>
        <taxon>Bacteria</taxon>
        <taxon>Pseudomonadati</taxon>
        <taxon>Planctomycetota</taxon>
        <taxon>Planctomycetia</taxon>
        <taxon>Pirellulales</taxon>
        <taxon>Pirellulaceae</taxon>
        <taxon>Rosistilla</taxon>
    </lineage>
</organism>
<evidence type="ECO:0008006" key="4">
    <source>
        <dbReference type="Google" id="ProtNLM"/>
    </source>
</evidence>
<dbReference type="Proteomes" id="UP000319557">
    <property type="component" value="Chromosome"/>
</dbReference>
<dbReference type="EMBL" id="CP036261">
    <property type="protein sequence ID" value="QDS86054.1"/>
    <property type="molecule type" value="Genomic_DNA"/>
</dbReference>
<evidence type="ECO:0000313" key="3">
    <source>
        <dbReference type="Proteomes" id="UP000319557"/>
    </source>
</evidence>
<keyword evidence="3" id="KW-1185">Reference proteome</keyword>
<feature type="transmembrane region" description="Helical" evidence="1">
    <location>
        <begin position="26"/>
        <end position="45"/>
    </location>
</feature>
<accession>A0A517LTU2</accession>
<proteinExistence type="predicted"/>